<dbReference type="AlphaFoldDB" id="A0AAN6U642"/>
<comment type="caution">
    <text evidence="1">The sequence shown here is derived from an EMBL/GenBank/DDBJ whole genome shotgun (WGS) entry which is preliminary data.</text>
</comment>
<keyword evidence="2" id="KW-1185">Reference proteome</keyword>
<dbReference type="GeneID" id="87822940"/>
<dbReference type="RefSeq" id="XP_062650929.1">
    <property type="nucleotide sequence ID" value="XM_062786174.1"/>
</dbReference>
<reference evidence="1" key="1">
    <citation type="journal article" date="2023" name="Mol. Phylogenet. Evol.">
        <title>Genome-scale phylogeny and comparative genomics of the fungal order Sordariales.</title>
        <authorList>
            <person name="Hensen N."/>
            <person name="Bonometti L."/>
            <person name="Westerberg I."/>
            <person name="Brannstrom I.O."/>
            <person name="Guillou S."/>
            <person name="Cros-Aarteil S."/>
            <person name="Calhoun S."/>
            <person name="Haridas S."/>
            <person name="Kuo A."/>
            <person name="Mondo S."/>
            <person name="Pangilinan J."/>
            <person name="Riley R."/>
            <person name="LaButti K."/>
            <person name="Andreopoulos B."/>
            <person name="Lipzen A."/>
            <person name="Chen C."/>
            <person name="Yan M."/>
            <person name="Daum C."/>
            <person name="Ng V."/>
            <person name="Clum A."/>
            <person name="Steindorff A."/>
            <person name="Ohm R.A."/>
            <person name="Martin F."/>
            <person name="Silar P."/>
            <person name="Natvig D.O."/>
            <person name="Lalanne C."/>
            <person name="Gautier V."/>
            <person name="Ament-Velasquez S.L."/>
            <person name="Kruys A."/>
            <person name="Hutchinson M.I."/>
            <person name="Powell A.J."/>
            <person name="Barry K."/>
            <person name="Miller A.N."/>
            <person name="Grigoriev I.V."/>
            <person name="Debuchy R."/>
            <person name="Gladieux P."/>
            <person name="Hiltunen Thoren M."/>
            <person name="Johannesson H."/>
        </authorList>
    </citation>
    <scope>NUCLEOTIDE SEQUENCE</scope>
    <source>
        <strain evidence="1">CBS 731.68</strain>
    </source>
</reference>
<evidence type="ECO:0000313" key="2">
    <source>
        <dbReference type="Proteomes" id="UP001302602"/>
    </source>
</evidence>
<name>A0AAN6U642_9PEZI</name>
<sequence>MIPCRSLPRLSGLRTGIVDAFLFSEPCFSAKRHEFVTFIRTRVAKAHQAPEVGADLSLCENCRSLDLYAIFEKASRKFQDAREESPAWDMKDTVFLAVVPDHEMLPLTGHGVQWMVRYIPRTGVVYRLGADEERDPDIDVLARPKELRSEEANLALAKECLTHAISTMAVPLGDGANMNPSQGAFG</sequence>
<proteinExistence type="predicted"/>
<dbReference type="EMBL" id="MU853224">
    <property type="protein sequence ID" value="KAK4127158.1"/>
    <property type="molecule type" value="Genomic_DNA"/>
</dbReference>
<protein>
    <submittedName>
        <fullName evidence="1">Uncharacterized protein</fullName>
    </submittedName>
</protein>
<evidence type="ECO:0000313" key="1">
    <source>
        <dbReference type="EMBL" id="KAK4127158.1"/>
    </source>
</evidence>
<gene>
    <name evidence="1" type="ORF">N657DRAFT_195423</name>
</gene>
<accession>A0AAN6U642</accession>
<organism evidence="1 2">
    <name type="scientific">Parathielavia appendiculata</name>
    <dbReference type="NCBI Taxonomy" id="2587402"/>
    <lineage>
        <taxon>Eukaryota</taxon>
        <taxon>Fungi</taxon>
        <taxon>Dikarya</taxon>
        <taxon>Ascomycota</taxon>
        <taxon>Pezizomycotina</taxon>
        <taxon>Sordariomycetes</taxon>
        <taxon>Sordariomycetidae</taxon>
        <taxon>Sordariales</taxon>
        <taxon>Chaetomiaceae</taxon>
        <taxon>Parathielavia</taxon>
    </lineage>
</organism>
<dbReference type="Proteomes" id="UP001302602">
    <property type="component" value="Unassembled WGS sequence"/>
</dbReference>
<reference evidence="1" key="2">
    <citation type="submission" date="2023-05" db="EMBL/GenBank/DDBJ databases">
        <authorList>
            <consortium name="Lawrence Berkeley National Laboratory"/>
            <person name="Steindorff A."/>
            <person name="Hensen N."/>
            <person name="Bonometti L."/>
            <person name="Westerberg I."/>
            <person name="Brannstrom I.O."/>
            <person name="Guillou S."/>
            <person name="Cros-Aarteil S."/>
            <person name="Calhoun S."/>
            <person name="Haridas S."/>
            <person name="Kuo A."/>
            <person name="Mondo S."/>
            <person name="Pangilinan J."/>
            <person name="Riley R."/>
            <person name="Labutti K."/>
            <person name="Andreopoulos B."/>
            <person name="Lipzen A."/>
            <person name="Chen C."/>
            <person name="Yanf M."/>
            <person name="Daum C."/>
            <person name="Ng V."/>
            <person name="Clum A."/>
            <person name="Ohm R."/>
            <person name="Martin F."/>
            <person name="Silar P."/>
            <person name="Natvig D."/>
            <person name="Lalanne C."/>
            <person name="Gautier V."/>
            <person name="Ament-Velasquez S.L."/>
            <person name="Kruys A."/>
            <person name="Hutchinson M.I."/>
            <person name="Powell A.J."/>
            <person name="Barry K."/>
            <person name="Miller A.N."/>
            <person name="Grigoriev I.V."/>
            <person name="Debuchy R."/>
            <person name="Gladieux P."/>
            <person name="Thoren M.H."/>
            <person name="Johannesson H."/>
        </authorList>
    </citation>
    <scope>NUCLEOTIDE SEQUENCE</scope>
    <source>
        <strain evidence="1">CBS 731.68</strain>
    </source>
</reference>